<evidence type="ECO:0000313" key="3">
    <source>
        <dbReference type="Proteomes" id="UP001185092"/>
    </source>
</evidence>
<proteinExistence type="predicted"/>
<keyword evidence="3" id="KW-1185">Reference proteome</keyword>
<evidence type="ECO:0000313" key="2">
    <source>
        <dbReference type="EMBL" id="MDR6239939.1"/>
    </source>
</evidence>
<accession>A0AAE3XQ12</accession>
<protein>
    <submittedName>
        <fullName evidence="2">Uncharacterized protein</fullName>
    </submittedName>
</protein>
<organism evidence="2 3">
    <name type="scientific">Aureibacter tunicatorum</name>
    <dbReference type="NCBI Taxonomy" id="866807"/>
    <lineage>
        <taxon>Bacteria</taxon>
        <taxon>Pseudomonadati</taxon>
        <taxon>Bacteroidota</taxon>
        <taxon>Cytophagia</taxon>
        <taxon>Cytophagales</taxon>
        <taxon>Persicobacteraceae</taxon>
        <taxon>Aureibacter</taxon>
    </lineage>
</organism>
<dbReference type="AlphaFoldDB" id="A0AAE3XQ12"/>
<gene>
    <name evidence="2" type="ORF">HNQ88_002987</name>
</gene>
<reference evidence="2" key="1">
    <citation type="submission" date="2023-07" db="EMBL/GenBank/DDBJ databases">
        <title>Genomic Encyclopedia of Type Strains, Phase IV (KMG-IV): sequencing the most valuable type-strain genomes for metagenomic binning, comparative biology and taxonomic classification.</title>
        <authorList>
            <person name="Goeker M."/>
        </authorList>
    </citation>
    <scope>NUCLEOTIDE SEQUENCE</scope>
    <source>
        <strain evidence="2">DSM 26174</strain>
    </source>
</reference>
<evidence type="ECO:0000256" key="1">
    <source>
        <dbReference type="SAM" id="Coils"/>
    </source>
</evidence>
<dbReference type="Proteomes" id="UP001185092">
    <property type="component" value="Unassembled WGS sequence"/>
</dbReference>
<comment type="caution">
    <text evidence="2">The sequence shown here is derived from an EMBL/GenBank/DDBJ whole genome shotgun (WGS) entry which is preliminary data.</text>
</comment>
<feature type="coiled-coil region" evidence="1">
    <location>
        <begin position="79"/>
        <end position="120"/>
    </location>
</feature>
<dbReference type="EMBL" id="JAVDQD010000003">
    <property type="protein sequence ID" value="MDR6239939.1"/>
    <property type="molecule type" value="Genomic_DNA"/>
</dbReference>
<sequence length="234" mass="26447">MKKICEHCEDEFEARRKDAKYCSATCKNAAHRLAKTQTNLLPAEAPQNDAITQPQPTFQAAAPQPTQPSQAHSWEKYEIDKLTKALDKETVKREKLEDEYKELKKKHDELHIELRSKDREFELKSLKKDAQTKNTLAGVIDSVSNNDMLMSTLMGVLSHKFGGAPQAGLAGLPQQSTDKFSNAFLGWFTKLDNKTKQAVWELIQTLSAIPNLMEFANELNQNIKSQLNESTTQN</sequence>
<dbReference type="RefSeq" id="WP_309939749.1">
    <property type="nucleotide sequence ID" value="NZ_AP025305.1"/>
</dbReference>
<name>A0AAE3XQ12_9BACT</name>
<keyword evidence="1" id="KW-0175">Coiled coil</keyword>